<evidence type="ECO:0000313" key="2">
    <source>
        <dbReference type="Proteomes" id="UP000192660"/>
    </source>
</evidence>
<protein>
    <submittedName>
        <fullName evidence="1">Uncharacterized protein</fullName>
    </submittedName>
</protein>
<name>A0A1W1WL41_SULTA</name>
<dbReference type="Proteomes" id="UP000192660">
    <property type="component" value="Unassembled WGS sequence"/>
</dbReference>
<reference evidence="2" key="1">
    <citation type="submission" date="2017-04" db="EMBL/GenBank/DDBJ databases">
        <authorList>
            <person name="Varghese N."/>
            <person name="Submissions S."/>
        </authorList>
    </citation>
    <scope>NUCLEOTIDE SEQUENCE [LARGE SCALE GENOMIC DNA]</scope>
    <source>
        <strain evidence="2">DSM 9293</strain>
    </source>
</reference>
<organism evidence="1 2">
    <name type="scientific">Sulfobacillus thermosulfidooxidans (strain DSM 9293 / VKM B-1269 / AT-1)</name>
    <dbReference type="NCBI Taxonomy" id="929705"/>
    <lineage>
        <taxon>Bacteria</taxon>
        <taxon>Bacillati</taxon>
        <taxon>Bacillota</taxon>
        <taxon>Clostridia</taxon>
        <taxon>Eubacteriales</taxon>
        <taxon>Clostridiales Family XVII. Incertae Sedis</taxon>
        <taxon>Sulfobacillus</taxon>
    </lineage>
</organism>
<dbReference type="EMBL" id="FWWY01000001">
    <property type="protein sequence ID" value="SMC06899.1"/>
    <property type="molecule type" value="Genomic_DNA"/>
</dbReference>
<dbReference type="AlphaFoldDB" id="A0A1W1WL41"/>
<dbReference type="RefSeq" id="WP_020373519.1">
    <property type="nucleotide sequence ID" value="NZ_FWWY01000001.1"/>
</dbReference>
<sequence length="149" mass="17439">MFDALYAALGVDYFSSPPKAIDHGVYSVSRSPLGEAIDHLIDQASRRLYDAGWVLLFGKDPGLRLWHHEASHEIVGFDAKSGSVRGWDFHEVPQHEITFFKANQLQRFERKPGESFDDYWARFKQEHLFNRENPYEYPVKKQKQQGRER</sequence>
<evidence type="ECO:0000313" key="1">
    <source>
        <dbReference type="EMBL" id="SMC06899.1"/>
    </source>
</evidence>
<gene>
    <name evidence="1" type="ORF">SAMN00768000_3087</name>
</gene>
<accession>A0A1W1WL41</accession>
<proteinExistence type="predicted"/>
<keyword evidence="2" id="KW-1185">Reference proteome</keyword>